<dbReference type="InterPro" id="IPR032593">
    <property type="entry name" value="DUF4907"/>
</dbReference>
<evidence type="ECO:0000313" key="2">
    <source>
        <dbReference type="Proteomes" id="UP001207742"/>
    </source>
</evidence>
<dbReference type="RefSeq" id="WP_264727438.1">
    <property type="nucleotide sequence ID" value="NZ_JAPDNR010000001.1"/>
</dbReference>
<sequence length="113" mass="12632">MIKQNRALIGTVLLIGLVVLAVQYKKKSIKSTANYQFAVESFPVNGGWGYKVLVDRHPYIYQDDIPGLPGNQAFHSKEDALRVGTAVMKKMMEHKSPGITVEELRDMQIAEAQ</sequence>
<name>A0ABT3IFM0_9BACT</name>
<reference evidence="1 2" key="1">
    <citation type="submission" date="2022-10" db="EMBL/GenBank/DDBJ databases">
        <title>Chitinophaga nivalis PC15 sp. nov., isolated from Pyeongchang county, South Korea.</title>
        <authorList>
            <person name="Trinh H.N."/>
        </authorList>
    </citation>
    <scope>NUCLEOTIDE SEQUENCE [LARGE SCALE GENOMIC DNA]</scope>
    <source>
        <strain evidence="1 2">PC14</strain>
    </source>
</reference>
<proteinExistence type="predicted"/>
<dbReference type="EMBL" id="JAPDNS010000001">
    <property type="protein sequence ID" value="MCW3482753.1"/>
    <property type="molecule type" value="Genomic_DNA"/>
</dbReference>
<organism evidence="1 2">
    <name type="scientific">Chitinophaga nivalis</name>
    <dbReference type="NCBI Taxonomy" id="2991709"/>
    <lineage>
        <taxon>Bacteria</taxon>
        <taxon>Pseudomonadati</taxon>
        <taxon>Bacteroidota</taxon>
        <taxon>Chitinophagia</taxon>
        <taxon>Chitinophagales</taxon>
        <taxon>Chitinophagaceae</taxon>
        <taxon>Chitinophaga</taxon>
    </lineage>
</organism>
<evidence type="ECO:0000313" key="1">
    <source>
        <dbReference type="EMBL" id="MCW3482753.1"/>
    </source>
</evidence>
<protein>
    <submittedName>
        <fullName evidence="1">DUF4907 domain-containing protein</fullName>
    </submittedName>
</protein>
<dbReference type="Pfam" id="PF16250">
    <property type="entry name" value="DUF4907"/>
    <property type="match status" value="1"/>
</dbReference>
<gene>
    <name evidence="1" type="ORF">OL497_02545</name>
</gene>
<keyword evidence="2" id="KW-1185">Reference proteome</keyword>
<dbReference type="Proteomes" id="UP001207742">
    <property type="component" value="Unassembled WGS sequence"/>
</dbReference>
<accession>A0ABT3IFM0</accession>
<comment type="caution">
    <text evidence="1">The sequence shown here is derived from an EMBL/GenBank/DDBJ whole genome shotgun (WGS) entry which is preliminary data.</text>
</comment>